<dbReference type="SUPFAM" id="SSF51197">
    <property type="entry name" value="Clavaminate synthase-like"/>
    <property type="match status" value="1"/>
</dbReference>
<accession>A0ABR4J100</accession>
<dbReference type="Gene3D" id="2.60.120.330">
    <property type="entry name" value="B-lactam Antibiotic, Isopenicillin N Synthase, Chain"/>
    <property type="match status" value="2"/>
</dbReference>
<feature type="domain" description="Fe2OG dioxygenase" evidence="3">
    <location>
        <begin position="137"/>
        <end position="250"/>
    </location>
</feature>
<organism evidence="4 5">
    <name type="scientific">Aspergillus cavernicola</name>
    <dbReference type="NCBI Taxonomy" id="176166"/>
    <lineage>
        <taxon>Eukaryota</taxon>
        <taxon>Fungi</taxon>
        <taxon>Dikarya</taxon>
        <taxon>Ascomycota</taxon>
        <taxon>Pezizomycotina</taxon>
        <taxon>Eurotiomycetes</taxon>
        <taxon>Eurotiomycetidae</taxon>
        <taxon>Eurotiales</taxon>
        <taxon>Aspergillaceae</taxon>
        <taxon>Aspergillus</taxon>
        <taxon>Aspergillus subgen. Nidulantes</taxon>
    </lineage>
</organism>
<dbReference type="PROSITE" id="PS51471">
    <property type="entry name" value="FE2OG_OXY"/>
    <property type="match status" value="1"/>
</dbReference>
<dbReference type="InterPro" id="IPR026992">
    <property type="entry name" value="DIOX_N"/>
</dbReference>
<evidence type="ECO:0000256" key="2">
    <source>
        <dbReference type="RuleBase" id="RU003682"/>
    </source>
</evidence>
<dbReference type="EMBL" id="JBFXLS010000003">
    <property type="protein sequence ID" value="KAL2833708.1"/>
    <property type="molecule type" value="Genomic_DNA"/>
</dbReference>
<dbReference type="InterPro" id="IPR050231">
    <property type="entry name" value="Iron_ascorbate_oxido_reductase"/>
</dbReference>
<keyword evidence="5" id="KW-1185">Reference proteome</keyword>
<dbReference type="InterPro" id="IPR027443">
    <property type="entry name" value="IPNS-like_sf"/>
</dbReference>
<dbReference type="InterPro" id="IPR005123">
    <property type="entry name" value="Oxoglu/Fe-dep_dioxygenase_dom"/>
</dbReference>
<keyword evidence="2" id="KW-0560">Oxidoreductase</keyword>
<name>A0ABR4J100_9EURO</name>
<evidence type="ECO:0000313" key="5">
    <source>
        <dbReference type="Proteomes" id="UP001610335"/>
    </source>
</evidence>
<proteinExistence type="inferred from homology"/>
<dbReference type="PANTHER" id="PTHR47990">
    <property type="entry name" value="2-OXOGLUTARATE (2OG) AND FE(II)-DEPENDENT OXYGENASE SUPERFAMILY PROTEIN-RELATED"/>
    <property type="match status" value="1"/>
</dbReference>
<protein>
    <recommendedName>
        <fullName evidence="3">Fe2OG dioxygenase domain-containing protein</fullName>
    </recommendedName>
</protein>
<sequence length="281" mass="32134">MSQRSIPAISLRAFENRKDEIGKELVDAAENIGFFTVVDHVLSVEEIEEQFAVSKRYFSQPYEKKMTIPHDTNTSLGYERNGQYRPGSGFDQKESFFVRPRSQWPSDEDVSGFSESTDGFLTNNYFKEAMDVTKDDCTNQLRLLHYPDVEKSAGGWRHGNHTDIGCLTLVFQRDGEDGLEVMPGRETHTSAIHGDDFFPIPAKTGPIVVNIGDMLMAWSDDRFKANWHRVRANPVGFSPERYSLGYFNMGREDFVFQGTLKKYPAITCGEYFHNHIKKQFA</sequence>
<gene>
    <name evidence="4" type="ORF">BDW59DRAFT_168799</name>
</gene>
<evidence type="ECO:0000313" key="4">
    <source>
        <dbReference type="EMBL" id="KAL2833708.1"/>
    </source>
</evidence>
<keyword evidence="2" id="KW-0479">Metal-binding</keyword>
<comment type="similarity">
    <text evidence="1 2">Belongs to the iron/ascorbate-dependent oxidoreductase family.</text>
</comment>
<reference evidence="4 5" key="1">
    <citation type="submission" date="2024-07" db="EMBL/GenBank/DDBJ databases">
        <title>Section-level genome sequencing and comparative genomics of Aspergillus sections Usti and Cavernicolus.</title>
        <authorList>
            <consortium name="Lawrence Berkeley National Laboratory"/>
            <person name="Nybo J.L."/>
            <person name="Vesth T.C."/>
            <person name="Theobald S."/>
            <person name="Frisvad J.C."/>
            <person name="Larsen T.O."/>
            <person name="Kjaerboelling I."/>
            <person name="Rothschild-Mancinelli K."/>
            <person name="Lyhne E.K."/>
            <person name="Kogle M.E."/>
            <person name="Barry K."/>
            <person name="Clum A."/>
            <person name="Na H."/>
            <person name="Ledsgaard L."/>
            <person name="Lin J."/>
            <person name="Lipzen A."/>
            <person name="Kuo A."/>
            <person name="Riley R."/>
            <person name="Mondo S."/>
            <person name="LaButti K."/>
            <person name="Haridas S."/>
            <person name="Pangalinan J."/>
            <person name="Salamov A.A."/>
            <person name="Simmons B.A."/>
            <person name="Magnuson J.K."/>
            <person name="Chen J."/>
            <person name="Drula E."/>
            <person name="Henrissat B."/>
            <person name="Wiebenga A."/>
            <person name="Lubbers R.J."/>
            <person name="Gomes A.C."/>
            <person name="Makela M.R."/>
            <person name="Stajich J."/>
            <person name="Grigoriev I.V."/>
            <person name="Mortensen U.H."/>
            <person name="De vries R.P."/>
            <person name="Baker S.E."/>
            <person name="Andersen M.R."/>
        </authorList>
    </citation>
    <scope>NUCLEOTIDE SEQUENCE [LARGE SCALE GENOMIC DNA]</scope>
    <source>
        <strain evidence="4 5">CBS 600.67</strain>
    </source>
</reference>
<dbReference type="InterPro" id="IPR044861">
    <property type="entry name" value="IPNS-like_FE2OG_OXY"/>
</dbReference>
<evidence type="ECO:0000256" key="1">
    <source>
        <dbReference type="ARBA" id="ARBA00008056"/>
    </source>
</evidence>
<dbReference type="Proteomes" id="UP001610335">
    <property type="component" value="Unassembled WGS sequence"/>
</dbReference>
<keyword evidence="2" id="KW-0408">Iron</keyword>
<dbReference type="Pfam" id="PF03171">
    <property type="entry name" value="2OG-FeII_Oxy"/>
    <property type="match status" value="1"/>
</dbReference>
<evidence type="ECO:0000259" key="3">
    <source>
        <dbReference type="PROSITE" id="PS51471"/>
    </source>
</evidence>
<comment type="caution">
    <text evidence="4">The sequence shown here is derived from an EMBL/GenBank/DDBJ whole genome shotgun (WGS) entry which is preliminary data.</text>
</comment>
<dbReference type="Pfam" id="PF14226">
    <property type="entry name" value="DIOX_N"/>
    <property type="match status" value="1"/>
</dbReference>